<keyword evidence="1" id="KW-0812">Transmembrane</keyword>
<dbReference type="OrthoDB" id="10322861at2759"/>
<reference evidence="2 3" key="1">
    <citation type="submission" date="2020-04" db="EMBL/GenBank/DDBJ databases">
        <title>Perkinsus olseni comparative genomics.</title>
        <authorList>
            <person name="Bogema D.R."/>
        </authorList>
    </citation>
    <scope>NUCLEOTIDE SEQUENCE [LARGE SCALE GENOMIC DNA]</scope>
    <source>
        <strain evidence="2">00978-12</strain>
    </source>
</reference>
<comment type="caution">
    <text evidence="2">The sequence shown here is derived from an EMBL/GenBank/DDBJ whole genome shotgun (WGS) entry which is preliminary data.</text>
</comment>
<dbReference type="AlphaFoldDB" id="A0A7J6PN90"/>
<keyword evidence="1" id="KW-0472">Membrane</keyword>
<dbReference type="EMBL" id="JABANP010000002">
    <property type="protein sequence ID" value="KAF4697573.1"/>
    <property type="molecule type" value="Genomic_DNA"/>
</dbReference>
<proteinExistence type="predicted"/>
<evidence type="ECO:0000256" key="1">
    <source>
        <dbReference type="SAM" id="Phobius"/>
    </source>
</evidence>
<dbReference type="Proteomes" id="UP000541610">
    <property type="component" value="Unassembled WGS sequence"/>
</dbReference>
<sequence>MFTFSQPLNQIAPERLDVDGAADAYASGDVTNSQSSLRSLPSSGACVDRSTRLITSLIMTCSGLYIFFNLGLMASKNFIIEGYISRWRMEMRGFDMGPPPVWLNNPPQDFFHLPPGSDKYANFSLSLMIQNNPRWLKVEISTVRLYTFGGHLVSLQLDKTAVNEDGEISITEKVPFARVNELAYTCLRDVQRTMQPLAITIVFESEFSLFGHRSNAFELAAALTYDALGYTNMARDIPWGDELALRCKETYKQPGVYPAGLEYGEVVVHRANFKPHRAVFRFPQLDDTNMTFLGISYY</sequence>
<accession>A0A7J6PN90</accession>
<organism evidence="2 3">
    <name type="scientific">Perkinsus olseni</name>
    <name type="common">Perkinsus atlanticus</name>
    <dbReference type="NCBI Taxonomy" id="32597"/>
    <lineage>
        <taxon>Eukaryota</taxon>
        <taxon>Sar</taxon>
        <taxon>Alveolata</taxon>
        <taxon>Perkinsozoa</taxon>
        <taxon>Perkinsea</taxon>
        <taxon>Perkinsida</taxon>
        <taxon>Perkinsidae</taxon>
        <taxon>Perkinsus</taxon>
    </lineage>
</organism>
<gene>
    <name evidence="2" type="ORF">FOZ60_004445</name>
</gene>
<evidence type="ECO:0000313" key="3">
    <source>
        <dbReference type="Proteomes" id="UP000541610"/>
    </source>
</evidence>
<protein>
    <submittedName>
        <fullName evidence="2">Uncharacterized protein</fullName>
    </submittedName>
</protein>
<name>A0A7J6PN90_PEROL</name>
<evidence type="ECO:0000313" key="2">
    <source>
        <dbReference type="EMBL" id="KAF4697573.1"/>
    </source>
</evidence>
<feature type="transmembrane region" description="Helical" evidence="1">
    <location>
        <begin position="57"/>
        <end position="79"/>
    </location>
</feature>
<keyword evidence="1" id="KW-1133">Transmembrane helix</keyword>